<reference evidence="3 5" key="2">
    <citation type="journal article" date="2016" name="Front. Microbiol.">
        <title>Genome and transcriptome sequences reveal the specific parasitism of the nematophagous Purpureocillium lilacinum 36-1.</title>
        <authorList>
            <person name="Xie J."/>
            <person name="Li S."/>
            <person name="Mo C."/>
            <person name="Xiao X."/>
            <person name="Peng D."/>
            <person name="Wang G."/>
            <person name="Xiao Y."/>
        </authorList>
    </citation>
    <scope>NUCLEOTIDE SEQUENCE [LARGE SCALE GENOMIC DNA]</scope>
    <source>
        <strain evidence="3 5">36-1</strain>
    </source>
</reference>
<name>A0A179GJ77_PURLI</name>
<reference evidence="3" key="1">
    <citation type="submission" date="2015-05" db="EMBL/GenBank/DDBJ databases">
        <authorList>
            <person name="Wang D.B."/>
            <person name="Wang M."/>
        </authorList>
    </citation>
    <scope>NUCLEOTIDE SEQUENCE</scope>
    <source>
        <strain evidence="3">36-1</strain>
    </source>
</reference>
<reference evidence="2 4" key="3">
    <citation type="submission" date="2016-02" db="EMBL/GenBank/DDBJ databases">
        <title>Biosynthesis of antibiotic leucinostatins and their inhibition on Phytophthora in bio-control Purpureocillium lilacinum.</title>
        <authorList>
            <person name="Wang G."/>
            <person name="Liu Z."/>
            <person name="Lin R."/>
            <person name="Li E."/>
            <person name="Mao Z."/>
            <person name="Ling J."/>
            <person name="Yin W."/>
            <person name="Xie B."/>
        </authorList>
    </citation>
    <scope>NUCLEOTIDE SEQUENCE [LARGE SCALE GENOMIC DNA]</scope>
    <source>
        <strain evidence="2">PLFJ-1</strain>
    </source>
</reference>
<dbReference type="EMBL" id="LCWV01000007">
    <property type="protein sequence ID" value="PWI71731.1"/>
    <property type="molecule type" value="Genomic_DNA"/>
</dbReference>
<dbReference type="OrthoDB" id="4691160at2759"/>
<dbReference type="Proteomes" id="UP000078340">
    <property type="component" value="Unassembled WGS sequence"/>
</dbReference>
<feature type="chain" id="PRO_5043136984" evidence="1">
    <location>
        <begin position="20"/>
        <end position="117"/>
    </location>
</feature>
<evidence type="ECO:0000313" key="3">
    <source>
        <dbReference type="EMBL" id="PWI71731.1"/>
    </source>
</evidence>
<evidence type="ECO:0000313" key="5">
    <source>
        <dbReference type="Proteomes" id="UP000245956"/>
    </source>
</evidence>
<dbReference type="Proteomes" id="UP000245956">
    <property type="component" value="Unassembled WGS sequence"/>
</dbReference>
<dbReference type="STRING" id="33203.A0A179GJ77"/>
<keyword evidence="1" id="KW-0732">Signal</keyword>
<evidence type="ECO:0000313" key="4">
    <source>
        <dbReference type="Proteomes" id="UP000078340"/>
    </source>
</evidence>
<dbReference type="EMBL" id="LSBI01000012">
    <property type="protein sequence ID" value="OAQ77862.1"/>
    <property type="molecule type" value="Genomic_DNA"/>
</dbReference>
<organism evidence="2 4">
    <name type="scientific">Purpureocillium lilacinum</name>
    <name type="common">Paecilomyces lilacinus</name>
    <dbReference type="NCBI Taxonomy" id="33203"/>
    <lineage>
        <taxon>Eukaryota</taxon>
        <taxon>Fungi</taxon>
        <taxon>Dikarya</taxon>
        <taxon>Ascomycota</taxon>
        <taxon>Pezizomycotina</taxon>
        <taxon>Sordariomycetes</taxon>
        <taxon>Hypocreomycetidae</taxon>
        <taxon>Hypocreales</taxon>
        <taxon>Ophiocordycipitaceae</taxon>
        <taxon>Purpureocillium</taxon>
    </lineage>
</organism>
<accession>A0A179GJ77</accession>
<evidence type="ECO:0000256" key="1">
    <source>
        <dbReference type="SAM" id="SignalP"/>
    </source>
</evidence>
<dbReference type="OMA" id="WTVIDDD"/>
<dbReference type="GeneID" id="28892346"/>
<dbReference type="RefSeq" id="XP_018173993.1">
    <property type="nucleotide sequence ID" value="XM_018327297.1"/>
</dbReference>
<sequence length="117" mass="12740">MQFNYLLTLIAAAATGANANVAATRALHLADFRVYSQPGCDGGNLGIVSVYEGDVRPGGCKQLVDHNIKSVSTVDINTNCKLYFFTDLECRAGKEEVTWKKCYGSLDGIKSWNIKCD</sequence>
<dbReference type="AlphaFoldDB" id="A0A179GJ77"/>
<dbReference type="KEGG" id="plj:28892346"/>
<evidence type="ECO:0000313" key="2">
    <source>
        <dbReference type="EMBL" id="OAQ77862.1"/>
    </source>
</evidence>
<gene>
    <name evidence="3" type="ORF">PCL_11825</name>
    <name evidence="2" type="ORF">VFPFJ_10229</name>
</gene>
<comment type="caution">
    <text evidence="2">The sequence shown here is derived from an EMBL/GenBank/DDBJ whole genome shotgun (WGS) entry which is preliminary data.</text>
</comment>
<feature type="signal peptide" evidence="1">
    <location>
        <begin position="1"/>
        <end position="19"/>
    </location>
</feature>
<protein>
    <submittedName>
        <fullName evidence="2">Uncharacterized protein</fullName>
    </submittedName>
</protein>
<proteinExistence type="predicted"/>